<reference evidence="3" key="1">
    <citation type="journal article" date="2019" name="Int. J. Syst. Evol. Microbiol.">
        <title>The Global Catalogue of Microorganisms (GCM) 10K type strain sequencing project: providing services to taxonomists for standard genome sequencing and annotation.</title>
        <authorList>
            <consortium name="The Broad Institute Genomics Platform"/>
            <consortium name="The Broad Institute Genome Sequencing Center for Infectious Disease"/>
            <person name="Wu L."/>
            <person name="Ma J."/>
        </authorList>
    </citation>
    <scope>NUCLEOTIDE SEQUENCE [LARGE SCALE GENOMIC DNA]</scope>
    <source>
        <strain evidence="3">JCM 4395</strain>
    </source>
</reference>
<accession>A0ABP6AUM6</accession>
<feature type="region of interest" description="Disordered" evidence="1">
    <location>
        <begin position="225"/>
        <end position="288"/>
    </location>
</feature>
<feature type="compositionally biased region" description="Basic and acidic residues" evidence="1">
    <location>
        <begin position="31"/>
        <end position="45"/>
    </location>
</feature>
<evidence type="ECO:0008006" key="4">
    <source>
        <dbReference type="Google" id="ProtNLM"/>
    </source>
</evidence>
<feature type="compositionally biased region" description="Polar residues" evidence="1">
    <location>
        <begin position="1"/>
        <end position="18"/>
    </location>
</feature>
<evidence type="ECO:0000313" key="2">
    <source>
        <dbReference type="EMBL" id="GAA2523897.1"/>
    </source>
</evidence>
<dbReference type="RefSeq" id="WP_344407029.1">
    <property type="nucleotide sequence ID" value="NZ_BAAASG010000040.1"/>
</dbReference>
<dbReference type="EMBL" id="BAAASG010000040">
    <property type="protein sequence ID" value="GAA2523897.1"/>
    <property type="molecule type" value="Genomic_DNA"/>
</dbReference>
<feature type="region of interest" description="Disordered" evidence="1">
    <location>
        <begin position="1"/>
        <end position="20"/>
    </location>
</feature>
<protein>
    <recommendedName>
        <fullName evidence="4">Tra3-like protein</fullName>
    </recommendedName>
</protein>
<sequence length="288" mass="30656">MPETINPTEQASGDTPQVSGVDLARVALRQAREAAKKRGDSETRTPRRRQQTAVRRDGREPSGFAAVLQGLMADRAWELPAAGATVLDRWPDIAAAISPQLPSHVTAVAYNPATRQLNLRPDSPAYATQLRLITARIIATANHTVGTDAVHTIRVLPAGAAPAPPATKPTPAPAARPEALVQTRETKSAGYRKALAAHQSAAPPSRIDPGIAEAVDRQTRALRELSRRAFPDPPDDTPPAIETARSQRRRQAAATEAAALRRARQERAARKSGTPADGPETAALQTTA</sequence>
<evidence type="ECO:0000313" key="3">
    <source>
        <dbReference type="Proteomes" id="UP001501777"/>
    </source>
</evidence>
<gene>
    <name evidence="2" type="ORF">GCM10010276_88810</name>
</gene>
<keyword evidence="3" id="KW-1185">Reference proteome</keyword>
<comment type="caution">
    <text evidence="2">The sequence shown here is derived from an EMBL/GenBank/DDBJ whole genome shotgun (WGS) entry which is preliminary data.</text>
</comment>
<name>A0ABP6AUM6_STRLO</name>
<dbReference type="Proteomes" id="UP001501777">
    <property type="component" value="Unassembled WGS sequence"/>
</dbReference>
<organism evidence="2 3">
    <name type="scientific">Streptomyces longisporus</name>
    <dbReference type="NCBI Taxonomy" id="1948"/>
    <lineage>
        <taxon>Bacteria</taxon>
        <taxon>Bacillati</taxon>
        <taxon>Actinomycetota</taxon>
        <taxon>Actinomycetes</taxon>
        <taxon>Kitasatosporales</taxon>
        <taxon>Streptomycetaceae</taxon>
        <taxon>Streptomyces</taxon>
    </lineage>
</organism>
<dbReference type="InterPro" id="IPR007922">
    <property type="entry name" value="DciA-like"/>
</dbReference>
<feature type="compositionally biased region" description="Pro residues" evidence="1">
    <location>
        <begin position="162"/>
        <end position="174"/>
    </location>
</feature>
<feature type="region of interest" description="Disordered" evidence="1">
    <location>
        <begin position="31"/>
        <end position="61"/>
    </location>
</feature>
<feature type="region of interest" description="Disordered" evidence="1">
    <location>
        <begin position="161"/>
        <end position="211"/>
    </location>
</feature>
<proteinExistence type="predicted"/>
<evidence type="ECO:0000256" key="1">
    <source>
        <dbReference type="SAM" id="MobiDB-lite"/>
    </source>
</evidence>
<dbReference type="Pfam" id="PF05258">
    <property type="entry name" value="DciA"/>
    <property type="match status" value="1"/>
</dbReference>